<dbReference type="EMBL" id="QOWE01000006">
    <property type="protein sequence ID" value="RCR69845.1"/>
    <property type="molecule type" value="Genomic_DNA"/>
</dbReference>
<protein>
    <submittedName>
        <fullName evidence="2">Transposase</fullName>
    </submittedName>
</protein>
<dbReference type="AlphaFoldDB" id="A0A368JR81"/>
<dbReference type="Proteomes" id="UP000253383">
    <property type="component" value="Unassembled WGS sequence"/>
</dbReference>
<feature type="region of interest" description="Disordered" evidence="1">
    <location>
        <begin position="24"/>
        <end position="61"/>
    </location>
</feature>
<evidence type="ECO:0000313" key="3">
    <source>
        <dbReference type="Proteomes" id="UP000253383"/>
    </source>
</evidence>
<sequence length="210" mass="22754">MKLIQSVPVFLLAATLLMSCGGNKEEEKAESSDDDGTSISASESVDALKKMADQAEEMQKNGPVETVDFRKLKEMLPADADGLARKEATGEKNGMAGFNISTAKGEYRNDDDSQSIEVNIVDAGGTGALMGMAAWSIIEVDKETENGYEKTTKFGDYKAYEKYDNESKNGEIAVLINNRFIVTTKGNGVEMSKIKATLEDIDLSKLADLK</sequence>
<gene>
    <name evidence="2" type="ORF">DUE52_08345</name>
</gene>
<organism evidence="2 3">
    <name type="scientific">Larkinella punicea</name>
    <dbReference type="NCBI Taxonomy" id="2315727"/>
    <lineage>
        <taxon>Bacteria</taxon>
        <taxon>Pseudomonadati</taxon>
        <taxon>Bacteroidota</taxon>
        <taxon>Cytophagia</taxon>
        <taxon>Cytophagales</taxon>
        <taxon>Spirosomataceae</taxon>
        <taxon>Larkinella</taxon>
    </lineage>
</organism>
<keyword evidence="3" id="KW-1185">Reference proteome</keyword>
<name>A0A368JR81_9BACT</name>
<dbReference type="RefSeq" id="WP_114405542.1">
    <property type="nucleotide sequence ID" value="NZ_QOWE01000006.1"/>
</dbReference>
<dbReference type="OrthoDB" id="958801at2"/>
<dbReference type="PROSITE" id="PS51257">
    <property type="entry name" value="PROKAR_LIPOPROTEIN"/>
    <property type="match status" value="1"/>
</dbReference>
<accession>A0A368JR81</accession>
<proteinExistence type="predicted"/>
<reference evidence="2 3" key="1">
    <citation type="submission" date="2018-07" db="EMBL/GenBank/DDBJ databases">
        <title>Genome analysis of Larkinella rosea.</title>
        <authorList>
            <person name="Zhou Z."/>
            <person name="Wang G."/>
        </authorList>
    </citation>
    <scope>NUCLEOTIDE SEQUENCE [LARGE SCALE GENOMIC DNA]</scope>
    <source>
        <strain evidence="3">zzj9</strain>
    </source>
</reference>
<feature type="compositionally biased region" description="Basic and acidic residues" evidence="1">
    <location>
        <begin position="46"/>
        <end position="59"/>
    </location>
</feature>
<comment type="caution">
    <text evidence="2">The sequence shown here is derived from an EMBL/GenBank/DDBJ whole genome shotgun (WGS) entry which is preliminary data.</text>
</comment>
<evidence type="ECO:0000256" key="1">
    <source>
        <dbReference type="SAM" id="MobiDB-lite"/>
    </source>
</evidence>
<evidence type="ECO:0000313" key="2">
    <source>
        <dbReference type="EMBL" id="RCR69845.1"/>
    </source>
</evidence>